<dbReference type="AlphaFoldDB" id="A0AAU7YPU8"/>
<reference evidence="2" key="1">
    <citation type="submission" date="2024-06" db="EMBL/GenBank/DDBJ databases">
        <title>The complete plastid genome and phylogenetic analysis of Gracilaria hainanensis.</title>
        <authorList>
            <person name="Tan H."/>
            <person name="Li N."/>
        </authorList>
    </citation>
    <scope>NUCLEOTIDE SEQUENCE</scope>
</reference>
<keyword evidence="1" id="KW-0472">Membrane</keyword>
<evidence type="ECO:0000256" key="1">
    <source>
        <dbReference type="SAM" id="Phobius"/>
    </source>
</evidence>
<feature type="transmembrane region" description="Helical" evidence="1">
    <location>
        <begin position="37"/>
        <end position="54"/>
    </location>
</feature>
<geneLocation type="chloroplast" evidence="2"/>
<keyword evidence="1" id="KW-0812">Transmembrane</keyword>
<name>A0AAU7YPU8_9FLOR</name>
<feature type="transmembrane region" description="Helical" evidence="1">
    <location>
        <begin position="92"/>
        <end position="110"/>
    </location>
</feature>
<accession>A0AAU7YPU8</accession>
<keyword evidence="2" id="KW-0150">Chloroplast</keyword>
<protein>
    <recommendedName>
        <fullName evidence="3">Group II intron maturase-specific domain-containing protein</fullName>
    </recommendedName>
</protein>
<gene>
    <name evidence="2" type="primary">orf115</name>
</gene>
<keyword evidence="2" id="KW-0934">Plastid</keyword>
<keyword evidence="1" id="KW-1133">Transmembrane helix</keyword>
<evidence type="ECO:0008006" key="3">
    <source>
        <dbReference type="Google" id="ProtNLM"/>
    </source>
</evidence>
<dbReference type="EMBL" id="PP942170">
    <property type="protein sequence ID" value="XCA55474.1"/>
    <property type="molecule type" value="Genomic_DNA"/>
</dbReference>
<proteinExistence type="predicted"/>
<sequence>MYNCLIYECKNLLYNKDSLKRLRFNNHMQLKQITHKLFNLLTIFFKYHNILMSFKTVQKTYKLFSSILYSWYKKKYKRIVRLPLHNFWNSKFFVNFIISIRVNLLYIIFLEQINR</sequence>
<evidence type="ECO:0000313" key="2">
    <source>
        <dbReference type="EMBL" id="XCA55474.1"/>
    </source>
</evidence>
<organism evidence="2">
    <name type="scientific">Gracilaria hainanensis</name>
    <dbReference type="NCBI Taxonomy" id="2871843"/>
    <lineage>
        <taxon>Eukaryota</taxon>
        <taxon>Rhodophyta</taxon>
        <taxon>Florideophyceae</taxon>
        <taxon>Rhodymeniophycidae</taxon>
        <taxon>Gracilariales</taxon>
        <taxon>Gracilariaceae</taxon>
        <taxon>Gracilaria</taxon>
    </lineage>
</organism>